<feature type="region of interest" description="Disordered" evidence="1">
    <location>
        <begin position="32"/>
        <end position="64"/>
    </location>
</feature>
<geneLocation type="plasmid" evidence="3">
    <name>I</name>
</geneLocation>
<protein>
    <submittedName>
        <fullName evidence="2">Uncharacterized protein</fullName>
    </submittedName>
</protein>
<evidence type="ECO:0000313" key="2">
    <source>
        <dbReference type="EMBL" id="SOZ74796.1"/>
    </source>
</evidence>
<evidence type="ECO:0000313" key="3">
    <source>
        <dbReference type="EMBL" id="SPD49254.1"/>
    </source>
</evidence>
<geneLocation type="plasmid" evidence="2">
    <name>CBM2613_p</name>
</geneLocation>
<dbReference type="Proteomes" id="UP000256952">
    <property type="component" value="Plasmid CBM2613_p"/>
</dbReference>
<keyword evidence="2" id="KW-0614">Plasmid</keyword>
<reference evidence="2" key="2">
    <citation type="submission" date="2018-01" db="EMBL/GenBank/DDBJ databases">
        <authorList>
            <person name="Clerissi C."/>
        </authorList>
    </citation>
    <scope>NUCLEOTIDE SEQUENCE</scope>
    <source>
        <strain evidence="2">Cupriavidus taiwanensis STM 8556</strain>
        <plasmid evidence="2">CBM2613_p</plasmid>
    </source>
</reference>
<accession>A0A375ECD0</accession>
<organism evidence="2 4">
    <name type="scientific">Cupriavidus taiwanensis</name>
    <dbReference type="NCBI Taxonomy" id="164546"/>
    <lineage>
        <taxon>Bacteria</taxon>
        <taxon>Pseudomonadati</taxon>
        <taxon>Pseudomonadota</taxon>
        <taxon>Betaproteobacteria</taxon>
        <taxon>Burkholderiales</taxon>
        <taxon>Burkholderiaceae</taxon>
        <taxon>Cupriavidus</taxon>
    </lineage>
</organism>
<evidence type="ECO:0000313" key="4">
    <source>
        <dbReference type="Proteomes" id="UP000256952"/>
    </source>
</evidence>
<reference evidence="3 4" key="1">
    <citation type="submission" date="2018-01" db="EMBL/GenBank/DDBJ databases">
        <authorList>
            <person name="Gaut B.S."/>
            <person name="Morton B.R."/>
            <person name="Clegg M.T."/>
            <person name="Duvall M.R."/>
        </authorList>
    </citation>
    <scope>NUCLEOTIDE SEQUENCE [LARGE SCALE GENOMIC DNA]</scope>
    <source>
        <strain evidence="3">Cupriavidus taiwanensis STM 8555</strain>
        <plasmid evidence="3">I</plasmid>
        <plasmid evidence="4">Plasmid cbm2613_p</plasmid>
    </source>
</reference>
<proteinExistence type="predicted"/>
<dbReference type="EMBL" id="LT976981">
    <property type="protein sequence ID" value="SOZ74796.1"/>
    <property type="molecule type" value="Genomic_DNA"/>
</dbReference>
<evidence type="ECO:0000256" key="1">
    <source>
        <dbReference type="SAM" id="MobiDB-lite"/>
    </source>
</evidence>
<name>A0A375ECD0_9BURK</name>
<sequence>MGKVLRGRDGALFNDLVCYVIREPCGWKGAREGKDHISHQVGPPSKLRAAAPSHTCLPPDGEMQ</sequence>
<dbReference type="AlphaFoldDB" id="A0A375ECD0"/>
<geneLocation type="plasmid" evidence="4">
    <name>cbm2613_p</name>
</geneLocation>
<gene>
    <name evidence="3" type="ORF">CBM2612_P0599</name>
    <name evidence="2" type="ORF">CBM2613_P60139</name>
</gene>
<dbReference type="EMBL" id="LT984809">
    <property type="protein sequence ID" value="SPD49254.1"/>
    <property type="molecule type" value="Genomic_DNA"/>
</dbReference>